<dbReference type="AlphaFoldDB" id="A0A0C9Z7R1"/>
<dbReference type="SUPFAM" id="SSF53067">
    <property type="entry name" value="Actin-like ATPase domain"/>
    <property type="match status" value="1"/>
</dbReference>
<reference evidence="2" key="2">
    <citation type="submission" date="2015-01" db="EMBL/GenBank/DDBJ databases">
        <title>Evolutionary Origins and Diversification of the Mycorrhizal Mutualists.</title>
        <authorList>
            <consortium name="DOE Joint Genome Institute"/>
            <consortium name="Mycorrhizal Genomics Consortium"/>
            <person name="Kohler A."/>
            <person name="Kuo A."/>
            <person name="Nagy L.G."/>
            <person name="Floudas D."/>
            <person name="Copeland A."/>
            <person name="Barry K.W."/>
            <person name="Cichocki N."/>
            <person name="Veneault-Fourrey C."/>
            <person name="LaButti K."/>
            <person name="Lindquist E.A."/>
            <person name="Lipzen A."/>
            <person name="Lundell T."/>
            <person name="Morin E."/>
            <person name="Murat C."/>
            <person name="Riley R."/>
            <person name="Ohm R."/>
            <person name="Sun H."/>
            <person name="Tunlid A."/>
            <person name="Henrissat B."/>
            <person name="Grigoriev I.V."/>
            <person name="Hibbett D.S."/>
            <person name="Martin F."/>
        </authorList>
    </citation>
    <scope>NUCLEOTIDE SEQUENCE [LARGE SCALE GENOMIC DNA]</scope>
    <source>
        <strain evidence="2">441</strain>
    </source>
</reference>
<dbReference type="STRING" id="765257.A0A0C9Z7R1"/>
<dbReference type="OrthoDB" id="2963168at2759"/>
<dbReference type="InterPro" id="IPR043129">
    <property type="entry name" value="ATPase_NBD"/>
</dbReference>
<gene>
    <name evidence="1" type="ORF">PISMIDRAFT_642113</name>
</gene>
<dbReference type="Proteomes" id="UP000054018">
    <property type="component" value="Unassembled WGS sequence"/>
</dbReference>
<evidence type="ECO:0000313" key="2">
    <source>
        <dbReference type="Proteomes" id="UP000054018"/>
    </source>
</evidence>
<dbReference type="PANTHER" id="PTHR14187:SF5">
    <property type="entry name" value="HEAT SHOCK 70 KDA PROTEIN 12A"/>
    <property type="match status" value="1"/>
</dbReference>
<reference evidence="1 2" key="1">
    <citation type="submission" date="2014-04" db="EMBL/GenBank/DDBJ databases">
        <authorList>
            <consortium name="DOE Joint Genome Institute"/>
            <person name="Kuo A."/>
            <person name="Kohler A."/>
            <person name="Costa M.D."/>
            <person name="Nagy L.G."/>
            <person name="Floudas D."/>
            <person name="Copeland A."/>
            <person name="Barry K.W."/>
            <person name="Cichocki N."/>
            <person name="Veneault-Fourrey C."/>
            <person name="LaButti K."/>
            <person name="Lindquist E.A."/>
            <person name="Lipzen A."/>
            <person name="Lundell T."/>
            <person name="Morin E."/>
            <person name="Murat C."/>
            <person name="Sun H."/>
            <person name="Tunlid A."/>
            <person name="Henrissat B."/>
            <person name="Grigoriev I.V."/>
            <person name="Hibbett D.S."/>
            <person name="Martin F."/>
            <person name="Nordberg H.P."/>
            <person name="Cantor M.N."/>
            <person name="Hua S.X."/>
        </authorList>
    </citation>
    <scope>NUCLEOTIDE SEQUENCE [LARGE SCALE GENOMIC DNA]</scope>
    <source>
        <strain evidence="1 2">441</strain>
    </source>
</reference>
<dbReference type="HOGENOM" id="CLU_2292786_0_0_1"/>
<dbReference type="EMBL" id="KN833708">
    <property type="protein sequence ID" value="KIK25396.1"/>
    <property type="molecule type" value="Genomic_DNA"/>
</dbReference>
<accession>A0A0C9Z7R1</accession>
<name>A0A0C9Z7R1_9AGAM</name>
<proteinExistence type="predicted"/>
<sequence length="101" mass="11247">MDKKLGMHRGALKLEKEDVAGFFKPSIDCIVNAVKEQCRMAKKMISTVFLVGGFAASDWLYNQIEVSMKSLGVKFFHLDSNINRAITNGGVSYFIDHSVTT</sequence>
<protein>
    <submittedName>
        <fullName evidence="1">Uncharacterized protein</fullName>
    </submittedName>
</protein>
<organism evidence="1 2">
    <name type="scientific">Pisolithus microcarpus 441</name>
    <dbReference type="NCBI Taxonomy" id="765257"/>
    <lineage>
        <taxon>Eukaryota</taxon>
        <taxon>Fungi</taxon>
        <taxon>Dikarya</taxon>
        <taxon>Basidiomycota</taxon>
        <taxon>Agaricomycotina</taxon>
        <taxon>Agaricomycetes</taxon>
        <taxon>Agaricomycetidae</taxon>
        <taxon>Boletales</taxon>
        <taxon>Sclerodermatineae</taxon>
        <taxon>Pisolithaceae</taxon>
        <taxon>Pisolithus</taxon>
    </lineage>
</organism>
<keyword evidence="2" id="KW-1185">Reference proteome</keyword>
<evidence type="ECO:0000313" key="1">
    <source>
        <dbReference type="EMBL" id="KIK25396.1"/>
    </source>
</evidence>
<dbReference type="PANTHER" id="PTHR14187">
    <property type="entry name" value="ALPHA KINASE/ELONGATION FACTOR 2 KINASE"/>
    <property type="match status" value="1"/>
</dbReference>